<organism evidence="1">
    <name type="scientific">marine sediment metagenome</name>
    <dbReference type="NCBI Taxonomy" id="412755"/>
    <lineage>
        <taxon>unclassified sequences</taxon>
        <taxon>metagenomes</taxon>
        <taxon>ecological metagenomes</taxon>
    </lineage>
</organism>
<dbReference type="AlphaFoldDB" id="A0A0F9GEG4"/>
<evidence type="ECO:0000313" key="1">
    <source>
        <dbReference type="EMBL" id="KKL97158.1"/>
    </source>
</evidence>
<sequence>MNRFFAATMMLAALFVSVATAETMVVDDNGYPIQALAAGTTQTASYSANTEITNTVGGTGETVVRLVCTTNCHFDCTEATPTATTADPFLPALIVEYIRVNNANRCSFIQNSSSGTAYVTEMQ</sequence>
<comment type="caution">
    <text evidence="1">The sequence shown here is derived from an EMBL/GenBank/DDBJ whole genome shotgun (WGS) entry which is preliminary data.</text>
</comment>
<gene>
    <name evidence="1" type="ORF">LCGC14_1837280</name>
</gene>
<reference evidence="1" key="1">
    <citation type="journal article" date="2015" name="Nature">
        <title>Complex archaea that bridge the gap between prokaryotes and eukaryotes.</title>
        <authorList>
            <person name="Spang A."/>
            <person name="Saw J.H."/>
            <person name="Jorgensen S.L."/>
            <person name="Zaremba-Niedzwiedzka K."/>
            <person name="Martijn J."/>
            <person name="Lind A.E."/>
            <person name="van Eijk R."/>
            <person name="Schleper C."/>
            <person name="Guy L."/>
            <person name="Ettema T.J."/>
        </authorList>
    </citation>
    <scope>NUCLEOTIDE SEQUENCE</scope>
</reference>
<name>A0A0F9GEG4_9ZZZZ</name>
<accession>A0A0F9GEG4</accession>
<proteinExistence type="predicted"/>
<protein>
    <submittedName>
        <fullName evidence="1">Uncharacterized protein</fullName>
    </submittedName>
</protein>
<dbReference type="EMBL" id="LAZR01018234">
    <property type="protein sequence ID" value="KKL97158.1"/>
    <property type="molecule type" value="Genomic_DNA"/>
</dbReference>